<feature type="domain" description="Protein kinase" evidence="11">
    <location>
        <begin position="216"/>
        <end position="457"/>
    </location>
</feature>
<keyword evidence="2 7" id="KW-0547">Nucleotide-binding</keyword>
<dbReference type="InterPro" id="IPR000980">
    <property type="entry name" value="SH2"/>
</dbReference>
<dbReference type="PROSITE" id="PS50011">
    <property type="entry name" value="PROTEIN_KINASE_DOM"/>
    <property type="match status" value="1"/>
</dbReference>
<dbReference type="PROSITE" id="PS00107">
    <property type="entry name" value="PROTEIN_KINASE_ATP"/>
    <property type="match status" value="1"/>
</dbReference>
<evidence type="ECO:0000259" key="11">
    <source>
        <dbReference type="PROSITE" id="PS50011"/>
    </source>
</evidence>
<dbReference type="InterPro" id="IPR000719">
    <property type="entry name" value="Prot_kinase_dom"/>
</dbReference>
<dbReference type="SUPFAM" id="SSF55550">
    <property type="entry name" value="SH2 domain"/>
    <property type="match status" value="1"/>
</dbReference>
<organism evidence="12 13">
    <name type="scientific">Steinernema hermaphroditum</name>
    <dbReference type="NCBI Taxonomy" id="289476"/>
    <lineage>
        <taxon>Eukaryota</taxon>
        <taxon>Metazoa</taxon>
        <taxon>Ecdysozoa</taxon>
        <taxon>Nematoda</taxon>
        <taxon>Chromadorea</taxon>
        <taxon>Rhabditida</taxon>
        <taxon>Tylenchina</taxon>
        <taxon>Panagrolaimomorpha</taxon>
        <taxon>Strongyloidoidea</taxon>
        <taxon>Steinernematidae</taxon>
        <taxon>Steinernema</taxon>
    </lineage>
</organism>
<keyword evidence="6" id="KW-0727">SH2 domain</keyword>
<dbReference type="EMBL" id="JAUCMV010000002">
    <property type="protein sequence ID" value="KAK0418263.1"/>
    <property type="molecule type" value="Genomic_DNA"/>
</dbReference>
<keyword evidence="13" id="KW-1185">Reference proteome</keyword>
<dbReference type="InterPro" id="IPR001245">
    <property type="entry name" value="Ser-Thr/Tyr_kinase_cat_dom"/>
</dbReference>
<dbReference type="Gene3D" id="1.10.510.10">
    <property type="entry name" value="Transferase(Phosphotransferase) domain 1"/>
    <property type="match status" value="1"/>
</dbReference>
<evidence type="ECO:0000256" key="2">
    <source>
        <dbReference type="ARBA" id="ARBA00022741"/>
    </source>
</evidence>
<dbReference type="Pfam" id="PF07714">
    <property type="entry name" value="PK_Tyr_Ser-Thr"/>
    <property type="match status" value="1"/>
</dbReference>
<evidence type="ECO:0000256" key="7">
    <source>
        <dbReference type="PROSITE-ProRule" id="PRU10141"/>
    </source>
</evidence>
<dbReference type="Pfam" id="PF00017">
    <property type="entry name" value="SH2"/>
    <property type="match status" value="1"/>
</dbReference>
<evidence type="ECO:0000256" key="8">
    <source>
        <dbReference type="RuleBase" id="RU362096"/>
    </source>
</evidence>
<feature type="compositionally biased region" description="Polar residues" evidence="9">
    <location>
        <begin position="47"/>
        <end position="58"/>
    </location>
</feature>
<evidence type="ECO:0000256" key="1">
    <source>
        <dbReference type="ARBA" id="ARBA00022679"/>
    </source>
</evidence>
<dbReference type="InterPro" id="IPR020635">
    <property type="entry name" value="Tyr_kinase_cat_dom"/>
</dbReference>
<dbReference type="InterPro" id="IPR050198">
    <property type="entry name" value="Non-receptor_tyrosine_kinases"/>
</dbReference>
<keyword evidence="4 7" id="KW-0067">ATP-binding</keyword>
<evidence type="ECO:0000256" key="3">
    <source>
        <dbReference type="ARBA" id="ARBA00022777"/>
    </source>
</evidence>
<dbReference type="SMART" id="SM00252">
    <property type="entry name" value="SH2"/>
    <property type="match status" value="1"/>
</dbReference>
<feature type="compositionally biased region" description="Polar residues" evidence="9">
    <location>
        <begin position="29"/>
        <end position="40"/>
    </location>
</feature>
<dbReference type="EC" id="2.7.10.2" evidence="8"/>
<evidence type="ECO:0000256" key="6">
    <source>
        <dbReference type="PROSITE-ProRule" id="PRU00191"/>
    </source>
</evidence>
<dbReference type="SMART" id="SM00219">
    <property type="entry name" value="TyrKc"/>
    <property type="match status" value="1"/>
</dbReference>
<dbReference type="CDD" id="cd00192">
    <property type="entry name" value="PTKc"/>
    <property type="match status" value="1"/>
</dbReference>
<sequence>MLERLTEARLIAHFVRVKCVESSRFADNKMSQSPSYPSPRSTKRKASQSPGSNSLSSERAITLNNEVSSLSISKSFCDSIDVPLGSVPRPKLIHVKTSDAGATRPLHAEEYFHGYLPAEACESVLKNRGDFLVRKVVNQDHEELYISLMSAHVKVKHVKINHAVIRKMYFVYNYCFNAPAGLIAYHLRKKLPIDPEGNVINKGIAREKWQLYHEQLQRKKKLGDGAFGEVWLGTLHQGMFTKVEVAIKTPLGKLMRTLEHPNCIRMIGVAMYDEPLMIVMELAPGGAVVDAVRNKPGPTVQERIRYAYGALKGLAFLESKSVIHRDVAARNTLISAKGEAKISDFGLSILGSEHKEKRLHKVPVRYLAPETLSSGKYSSKSDVWSYGILIWEIFYDGQEPYDDIEDPLEVKKQVKAGRRLQNSTNACPKHLWDVATSCWAVKPDQRPSFADLLNTWILETPSNRFYSHIASKFHF</sequence>
<accession>A0AA39M2E0</accession>
<protein>
    <recommendedName>
        <fullName evidence="8">Tyrosine-protein kinase</fullName>
        <ecNumber evidence="8">2.7.10.2</ecNumber>
    </recommendedName>
</protein>
<dbReference type="GO" id="GO:0005524">
    <property type="term" value="F:ATP binding"/>
    <property type="evidence" value="ECO:0007669"/>
    <property type="project" value="UniProtKB-UniRule"/>
</dbReference>
<dbReference type="Gene3D" id="3.30.505.10">
    <property type="entry name" value="SH2 domain"/>
    <property type="match status" value="1"/>
</dbReference>
<proteinExistence type="inferred from homology"/>
<comment type="catalytic activity">
    <reaction evidence="8">
        <text>L-tyrosyl-[protein] + ATP = O-phospho-L-tyrosyl-[protein] + ADP + H(+)</text>
        <dbReference type="Rhea" id="RHEA:10596"/>
        <dbReference type="Rhea" id="RHEA-COMP:10136"/>
        <dbReference type="Rhea" id="RHEA-COMP:20101"/>
        <dbReference type="ChEBI" id="CHEBI:15378"/>
        <dbReference type="ChEBI" id="CHEBI:30616"/>
        <dbReference type="ChEBI" id="CHEBI:46858"/>
        <dbReference type="ChEBI" id="CHEBI:61978"/>
        <dbReference type="ChEBI" id="CHEBI:456216"/>
        <dbReference type="EC" id="2.7.10.2"/>
    </reaction>
</comment>
<dbReference type="PRINTS" id="PR00109">
    <property type="entry name" value="TYRKINASE"/>
</dbReference>
<keyword evidence="1 8" id="KW-0808">Transferase</keyword>
<evidence type="ECO:0000256" key="9">
    <source>
        <dbReference type="SAM" id="MobiDB-lite"/>
    </source>
</evidence>
<gene>
    <name evidence="12" type="ORF">QR680_013465</name>
</gene>
<evidence type="ECO:0000256" key="5">
    <source>
        <dbReference type="ARBA" id="ARBA00023137"/>
    </source>
</evidence>
<name>A0AA39M2E0_9BILA</name>
<evidence type="ECO:0000259" key="10">
    <source>
        <dbReference type="PROSITE" id="PS50001"/>
    </source>
</evidence>
<feature type="binding site" evidence="7">
    <location>
        <position position="248"/>
    </location>
    <ligand>
        <name>ATP</name>
        <dbReference type="ChEBI" id="CHEBI:30616"/>
    </ligand>
</feature>
<feature type="domain" description="SH2" evidence="10">
    <location>
        <begin position="111"/>
        <end position="186"/>
    </location>
</feature>
<keyword evidence="3 8" id="KW-0418">Kinase</keyword>
<keyword evidence="5 8" id="KW-0829">Tyrosine-protein kinase</keyword>
<dbReference type="PROSITE" id="PS50001">
    <property type="entry name" value="SH2"/>
    <property type="match status" value="1"/>
</dbReference>
<dbReference type="PANTHER" id="PTHR24418">
    <property type="entry name" value="TYROSINE-PROTEIN KINASE"/>
    <property type="match status" value="1"/>
</dbReference>
<dbReference type="AlphaFoldDB" id="A0AA39M2E0"/>
<dbReference type="Proteomes" id="UP001175271">
    <property type="component" value="Unassembled WGS sequence"/>
</dbReference>
<dbReference type="InterPro" id="IPR011009">
    <property type="entry name" value="Kinase-like_dom_sf"/>
</dbReference>
<dbReference type="InterPro" id="IPR036860">
    <property type="entry name" value="SH2_dom_sf"/>
</dbReference>
<reference evidence="12" key="1">
    <citation type="submission" date="2023-06" db="EMBL/GenBank/DDBJ databases">
        <title>Genomic analysis of the entomopathogenic nematode Steinernema hermaphroditum.</title>
        <authorList>
            <person name="Schwarz E.M."/>
            <person name="Heppert J.K."/>
            <person name="Baniya A."/>
            <person name="Schwartz H.T."/>
            <person name="Tan C.-H."/>
            <person name="Antoshechkin I."/>
            <person name="Sternberg P.W."/>
            <person name="Goodrich-Blair H."/>
            <person name="Dillman A.R."/>
        </authorList>
    </citation>
    <scope>NUCLEOTIDE SEQUENCE</scope>
    <source>
        <strain evidence="12">PS9179</strain>
        <tissue evidence="12">Whole animal</tissue>
    </source>
</reference>
<dbReference type="GO" id="GO:0004715">
    <property type="term" value="F:non-membrane spanning protein tyrosine kinase activity"/>
    <property type="evidence" value="ECO:0007669"/>
    <property type="project" value="UniProtKB-EC"/>
</dbReference>
<evidence type="ECO:0000313" key="12">
    <source>
        <dbReference type="EMBL" id="KAK0418263.1"/>
    </source>
</evidence>
<dbReference type="SUPFAM" id="SSF56112">
    <property type="entry name" value="Protein kinase-like (PK-like)"/>
    <property type="match status" value="1"/>
</dbReference>
<evidence type="ECO:0000313" key="13">
    <source>
        <dbReference type="Proteomes" id="UP001175271"/>
    </source>
</evidence>
<comment type="caution">
    <text evidence="12">The sequence shown here is derived from an EMBL/GenBank/DDBJ whole genome shotgun (WGS) entry which is preliminary data.</text>
</comment>
<comment type="similarity">
    <text evidence="8">Belongs to the protein kinase superfamily. Tyr protein kinase family.</text>
</comment>
<dbReference type="InterPro" id="IPR017441">
    <property type="entry name" value="Protein_kinase_ATP_BS"/>
</dbReference>
<feature type="region of interest" description="Disordered" evidence="9">
    <location>
        <begin position="28"/>
        <end position="58"/>
    </location>
</feature>
<evidence type="ECO:0000256" key="4">
    <source>
        <dbReference type="ARBA" id="ARBA00022840"/>
    </source>
</evidence>